<dbReference type="RefSeq" id="WP_103080269.1">
    <property type="nucleotide sequence ID" value="NZ_CP021850.1"/>
</dbReference>
<protein>
    <recommendedName>
        <fullName evidence="4">Lipoprotein</fullName>
    </recommendedName>
</protein>
<evidence type="ECO:0000313" key="3">
    <source>
        <dbReference type="Proteomes" id="UP000236151"/>
    </source>
</evidence>
<evidence type="ECO:0008006" key="4">
    <source>
        <dbReference type="Google" id="ProtNLM"/>
    </source>
</evidence>
<organism evidence="2 3">
    <name type="scientific">Clostridium thermosuccinogenes</name>
    <dbReference type="NCBI Taxonomy" id="84032"/>
    <lineage>
        <taxon>Bacteria</taxon>
        <taxon>Bacillati</taxon>
        <taxon>Bacillota</taxon>
        <taxon>Clostridia</taxon>
        <taxon>Eubacteriales</taxon>
        <taxon>Clostridiaceae</taxon>
        <taxon>Clostridium</taxon>
    </lineage>
</organism>
<gene>
    <name evidence="2" type="ORF">CDQ84_03185</name>
</gene>
<dbReference type="KEGG" id="cthd:CDO33_06210"/>
<dbReference type="PROSITE" id="PS51257">
    <property type="entry name" value="PROKAR_LIPOPROTEIN"/>
    <property type="match status" value="1"/>
</dbReference>
<sequence length="104" mass="11879">MKTRIVIVILLLYLSLSVGCSRTYIDSMLSDQSTDGYVLFHESNSTDSEVIIEKKLNIDTQSRETDKQVPKEDDESSTSRKYVYYEDTIQTLLGYKHYSGNGPL</sequence>
<reference evidence="2 3" key="1">
    <citation type="submission" date="2017-06" db="EMBL/GenBank/DDBJ databases">
        <title>Investigating the central metabolism of Clostridium thermosuccinogenes.</title>
        <authorList>
            <person name="Koendjbiharie J.G."/>
            <person name="van Kranenburg R."/>
        </authorList>
    </citation>
    <scope>NUCLEOTIDE SEQUENCE [LARGE SCALE GENOMIC DNA]</scope>
    <source>
        <strain evidence="2 3">DSM 5806</strain>
    </source>
</reference>
<dbReference type="AlphaFoldDB" id="A0A2K2FL01"/>
<feature type="region of interest" description="Disordered" evidence="1">
    <location>
        <begin position="61"/>
        <end position="80"/>
    </location>
</feature>
<evidence type="ECO:0000256" key="1">
    <source>
        <dbReference type="SAM" id="MobiDB-lite"/>
    </source>
</evidence>
<keyword evidence="3" id="KW-1185">Reference proteome</keyword>
<accession>A0A2K2FL01</accession>
<comment type="caution">
    <text evidence="2">The sequence shown here is derived from an EMBL/GenBank/DDBJ whole genome shotgun (WGS) entry which is preliminary data.</text>
</comment>
<proteinExistence type="predicted"/>
<dbReference type="EMBL" id="NIOJ01000004">
    <property type="protein sequence ID" value="PNU01140.1"/>
    <property type="molecule type" value="Genomic_DNA"/>
</dbReference>
<name>A0A2K2FL01_9CLOT</name>
<dbReference type="Proteomes" id="UP000236151">
    <property type="component" value="Unassembled WGS sequence"/>
</dbReference>
<feature type="compositionally biased region" description="Basic and acidic residues" evidence="1">
    <location>
        <begin position="61"/>
        <end position="71"/>
    </location>
</feature>
<evidence type="ECO:0000313" key="2">
    <source>
        <dbReference type="EMBL" id="PNU01140.1"/>
    </source>
</evidence>